<feature type="transmembrane region" description="Helical" evidence="2">
    <location>
        <begin position="178"/>
        <end position="195"/>
    </location>
</feature>
<feature type="transmembrane region" description="Helical" evidence="2">
    <location>
        <begin position="115"/>
        <end position="135"/>
    </location>
</feature>
<feature type="transmembrane region" description="Helical" evidence="2">
    <location>
        <begin position="228"/>
        <end position="252"/>
    </location>
</feature>
<name>A0A8H4BC92_MUCCL</name>
<keyword evidence="2" id="KW-1133">Transmembrane helix</keyword>
<feature type="compositionally biased region" description="Polar residues" evidence="1">
    <location>
        <begin position="472"/>
        <end position="484"/>
    </location>
</feature>
<accession>A0A8H4BC92</accession>
<comment type="caution">
    <text evidence="3">The sequence shown here is derived from an EMBL/GenBank/DDBJ whole genome shotgun (WGS) entry which is preliminary data.</text>
</comment>
<feature type="transmembrane region" description="Helical" evidence="2">
    <location>
        <begin position="6"/>
        <end position="25"/>
    </location>
</feature>
<dbReference type="AlphaFoldDB" id="A0A8H4BC92"/>
<feature type="region of interest" description="Disordered" evidence="1">
    <location>
        <begin position="459"/>
        <end position="489"/>
    </location>
</feature>
<dbReference type="EMBL" id="JAAECE010000007">
    <property type="protein sequence ID" value="KAF1798821.1"/>
    <property type="molecule type" value="Genomic_DNA"/>
</dbReference>
<keyword evidence="2" id="KW-0472">Membrane</keyword>
<sequence>MTHLSDFSYLQRCALEVYMGVFLFYRVWSNDRMRCLHPKRIFAGELRSIITVLYILMLVMQTSWDAVSTWIKYTEQFIVIPGTEKIISKPFDYWSKEHQDVAQAMDYVECVNLSMQTGVFFLLQCFWNYLSNTVAKKSFMSSWEFKFYIFWALGSVAVFPILQWYYRNDEGLRETAPQLAYSIEVLITSLLGIRSDRRFRRILNISRNLKHGGAAIVEKLAYFKDMNIYLTTVLFFYALSLGALCVDGLTASKTINSNKFASDLLIANCNTASVLMWIVGISIFHPRRSNADIEASVDSRSMTTTTQQGRFHQPTSTNDIENNHTNSMKFNGSSFSEGMKGNGHRLSQRITNFIENKNAGNLRFGTNNSTVIANDSSTLYEPTSREFMNGSNGSFLRPMSPVEVDYPTTIGKEQRSFTPTNHFAATTGHRNVSIDDPYSNHSINFTMMEPVNNKKLNTVQQQSSVAGRDSYEQQASYRSASPRQNHQDYPMQTMSGAAISHHDDFKFDPVQDDQAFDYMQTPTKAKTNNTNNYF</sequence>
<feature type="region of interest" description="Disordered" evidence="1">
    <location>
        <begin position="300"/>
        <end position="324"/>
    </location>
</feature>
<feature type="transmembrane region" description="Helical" evidence="2">
    <location>
        <begin position="147"/>
        <end position="166"/>
    </location>
</feature>
<evidence type="ECO:0000256" key="2">
    <source>
        <dbReference type="SAM" id="Phobius"/>
    </source>
</evidence>
<feature type="transmembrane region" description="Helical" evidence="2">
    <location>
        <begin position="46"/>
        <end position="64"/>
    </location>
</feature>
<protein>
    <submittedName>
        <fullName evidence="3">Uncharacterized protein</fullName>
    </submittedName>
</protein>
<organism evidence="3 4">
    <name type="scientific">Mucor circinelloides f. lusitanicus</name>
    <name type="common">Mucor racemosus var. lusitanicus</name>
    <dbReference type="NCBI Taxonomy" id="29924"/>
    <lineage>
        <taxon>Eukaryota</taxon>
        <taxon>Fungi</taxon>
        <taxon>Fungi incertae sedis</taxon>
        <taxon>Mucoromycota</taxon>
        <taxon>Mucoromycotina</taxon>
        <taxon>Mucoromycetes</taxon>
        <taxon>Mucorales</taxon>
        <taxon>Mucorineae</taxon>
        <taxon>Mucoraceae</taxon>
        <taxon>Mucor</taxon>
    </lineage>
</organism>
<gene>
    <name evidence="3" type="ORF">FB192DRAFT_1393472</name>
</gene>
<keyword evidence="2" id="KW-0812">Transmembrane</keyword>
<reference evidence="3 4" key="1">
    <citation type="submission" date="2019-09" db="EMBL/GenBank/DDBJ databases">
        <authorList>
            <consortium name="DOE Joint Genome Institute"/>
            <person name="Mondo S.J."/>
            <person name="Navarro-Mendoza M.I."/>
            <person name="Perez-Arques C."/>
            <person name="Panchal S."/>
            <person name="Nicolas F.E."/>
            <person name="Ganguly P."/>
            <person name="Pangilinan J."/>
            <person name="Grigoriev I."/>
            <person name="Heitman J."/>
            <person name="Sanya K."/>
            <person name="Garre V."/>
        </authorList>
    </citation>
    <scope>NUCLEOTIDE SEQUENCE [LARGE SCALE GENOMIC DNA]</scope>
    <source>
        <strain evidence="3 4">MU402</strain>
    </source>
</reference>
<evidence type="ECO:0000313" key="4">
    <source>
        <dbReference type="Proteomes" id="UP000469890"/>
    </source>
</evidence>
<evidence type="ECO:0000256" key="1">
    <source>
        <dbReference type="SAM" id="MobiDB-lite"/>
    </source>
</evidence>
<feature type="transmembrane region" description="Helical" evidence="2">
    <location>
        <begin position="264"/>
        <end position="284"/>
    </location>
</feature>
<evidence type="ECO:0000313" key="3">
    <source>
        <dbReference type="EMBL" id="KAF1798821.1"/>
    </source>
</evidence>
<dbReference type="Proteomes" id="UP000469890">
    <property type="component" value="Unassembled WGS sequence"/>
</dbReference>
<proteinExistence type="predicted"/>